<keyword evidence="3" id="KW-1003">Cell membrane</keyword>
<dbReference type="Proteomes" id="UP000007721">
    <property type="component" value="Chromosome"/>
</dbReference>
<dbReference type="KEGG" id="geo:Geob_0728"/>
<organism evidence="8 9">
    <name type="scientific">Geotalea daltonii (strain DSM 22248 / JCM 15807 / FRC-32)</name>
    <name type="common">Geobacter daltonii</name>
    <dbReference type="NCBI Taxonomy" id="316067"/>
    <lineage>
        <taxon>Bacteria</taxon>
        <taxon>Pseudomonadati</taxon>
        <taxon>Thermodesulfobacteriota</taxon>
        <taxon>Desulfuromonadia</taxon>
        <taxon>Geobacterales</taxon>
        <taxon>Geobacteraceae</taxon>
        <taxon>Geotalea</taxon>
    </lineage>
</organism>
<keyword evidence="6 7" id="KW-0472">Membrane</keyword>
<reference evidence="8 9" key="1">
    <citation type="submission" date="2009-01" db="EMBL/GenBank/DDBJ databases">
        <title>Complete sequence of Geobacter sp. FRC-32.</title>
        <authorList>
            <consortium name="US DOE Joint Genome Institute"/>
            <person name="Lucas S."/>
            <person name="Copeland A."/>
            <person name="Lapidus A."/>
            <person name="Glavina del Rio T."/>
            <person name="Dalin E."/>
            <person name="Tice H."/>
            <person name="Bruce D."/>
            <person name="Goodwin L."/>
            <person name="Pitluck S."/>
            <person name="Saunders E."/>
            <person name="Brettin T."/>
            <person name="Detter J.C."/>
            <person name="Han C."/>
            <person name="Larimer F."/>
            <person name="Land M."/>
            <person name="Hauser L."/>
            <person name="Kyrpides N."/>
            <person name="Ovchinnikova G."/>
            <person name="Kostka J."/>
            <person name="Richardson P."/>
        </authorList>
    </citation>
    <scope>NUCLEOTIDE SEQUENCE [LARGE SCALE GENOMIC DNA]</scope>
    <source>
        <strain evidence="9">DSM 22248 / JCM 15807 / FRC-32</strain>
    </source>
</reference>
<accession>B9M120</accession>
<evidence type="ECO:0000256" key="3">
    <source>
        <dbReference type="ARBA" id="ARBA00022475"/>
    </source>
</evidence>
<dbReference type="InterPro" id="IPR006726">
    <property type="entry name" value="PHBA_efflux_AaeB/fusaric-R"/>
</dbReference>
<feature type="transmembrane region" description="Helical" evidence="7">
    <location>
        <begin position="60"/>
        <end position="78"/>
    </location>
</feature>
<dbReference type="RefSeq" id="WP_012645819.1">
    <property type="nucleotide sequence ID" value="NC_011979.1"/>
</dbReference>
<evidence type="ECO:0000313" key="9">
    <source>
        <dbReference type="Proteomes" id="UP000007721"/>
    </source>
</evidence>
<keyword evidence="5 7" id="KW-1133">Transmembrane helix</keyword>
<keyword evidence="9" id="KW-1185">Reference proteome</keyword>
<keyword evidence="4 7" id="KW-0812">Transmembrane</keyword>
<name>B9M120_GEODF</name>
<dbReference type="PANTHER" id="PTHR30509">
    <property type="entry name" value="P-HYDROXYBENZOIC ACID EFFLUX PUMP SUBUNIT-RELATED"/>
    <property type="match status" value="1"/>
</dbReference>
<feature type="transmembrane region" description="Helical" evidence="7">
    <location>
        <begin position="393"/>
        <end position="411"/>
    </location>
</feature>
<dbReference type="GO" id="GO:0022857">
    <property type="term" value="F:transmembrane transporter activity"/>
    <property type="evidence" value="ECO:0007669"/>
    <property type="project" value="InterPro"/>
</dbReference>
<feature type="transmembrane region" description="Helical" evidence="7">
    <location>
        <begin position="140"/>
        <end position="159"/>
    </location>
</feature>
<evidence type="ECO:0000256" key="1">
    <source>
        <dbReference type="ARBA" id="ARBA00004651"/>
    </source>
</evidence>
<feature type="transmembrane region" description="Helical" evidence="7">
    <location>
        <begin position="417"/>
        <end position="435"/>
    </location>
</feature>
<gene>
    <name evidence="8" type="ordered locus">Geob_0728</name>
</gene>
<feature type="transmembrane region" description="Helical" evidence="7">
    <location>
        <begin position="84"/>
        <end position="104"/>
    </location>
</feature>
<evidence type="ECO:0000256" key="6">
    <source>
        <dbReference type="ARBA" id="ARBA00023136"/>
    </source>
</evidence>
<evidence type="ECO:0000313" key="8">
    <source>
        <dbReference type="EMBL" id="ACM19090.1"/>
    </source>
</evidence>
<dbReference type="eggNOG" id="COG1289">
    <property type="taxonomic scope" value="Bacteria"/>
</dbReference>
<comment type="subcellular location">
    <subcellularLocation>
        <location evidence="1">Cell membrane</location>
        <topology evidence="1">Multi-pass membrane protein</topology>
    </subcellularLocation>
</comment>
<dbReference type="OrthoDB" id="6538131at2"/>
<feature type="transmembrane region" description="Helical" evidence="7">
    <location>
        <begin position="38"/>
        <end position="55"/>
    </location>
</feature>
<protein>
    <submittedName>
        <fullName evidence="8">Membrane protein, FUSC domain-containing, putative</fullName>
    </submittedName>
</protein>
<dbReference type="GO" id="GO:0005886">
    <property type="term" value="C:plasma membrane"/>
    <property type="evidence" value="ECO:0007669"/>
    <property type="project" value="UniProtKB-SubCell"/>
</dbReference>
<evidence type="ECO:0000256" key="7">
    <source>
        <dbReference type="SAM" id="Phobius"/>
    </source>
</evidence>
<dbReference type="EMBL" id="CP001390">
    <property type="protein sequence ID" value="ACM19090.1"/>
    <property type="molecule type" value="Genomic_DNA"/>
</dbReference>
<feature type="transmembrane region" description="Helical" evidence="7">
    <location>
        <begin position="471"/>
        <end position="490"/>
    </location>
</feature>
<sequence length="655" mass="70470">MKNHSQGRNRKINIALRGTAAALAALAIAEILKLECPYWAAMTAIIVIQPTQGLLLEKGYYRLVGTAIGSVAGLLLMLNAGSPLLVTIALACWLAVCVGIGNLLSGLRSYACLLAGCTCAIIAVRTLQNPHHLQDLAFGRIAGTIVGIIVATTTTLLFTPRQSRGEYLNRLQTAAGETVAWLAQLLRQGDGERLVRQEQEILLEIAEIEGMLDMVGAGSLRFKKKKRQIRSLIASLLSLLAAGRLAGERFYRHDGAEFQDVSWRETLALHLEHVSGKIKESGVAELQTVSAEATVHLPFLGESLGELVKSLKAALSTETNAPETEPVHRLIGHRDWQEARRAALRAAAAILAVALIWQVSGWEQSLPMLMVTSIMVSLFSTREHPSATLTQVLIGASTGAALGLFCRLVLLQGLNDPLIEGLVIAPLILIGVFLMQYRKTVAAATDATLIFMFVEQPGVVVTAPAPIQLEGAMATVIGIGIAWASFRYLLPIDPTIRFRSILTAIVGDLEIMAASTSATVLERLRARLQHRVIRLVVLAKKSDADHLAVVEGALSTLAIGKCLLHLHEAHKHEDIPPATAQIIRQTLQTLAHSLQQPDDVIPVLQETSRVLHALGPKDESYESPARLAAETMGDAAALFRGNVVLGKGRTSQCPG</sequence>
<dbReference type="Pfam" id="PF04632">
    <property type="entry name" value="FUSC"/>
    <property type="match status" value="1"/>
</dbReference>
<proteinExistence type="predicted"/>
<evidence type="ECO:0000256" key="2">
    <source>
        <dbReference type="ARBA" id="ARBA00022448"/>
    </source>
</evidence>
<evidence type="ECO:0000256" key="5">
    <source>
        <dbReference type="ARBA" id="ARBA00022989"/>
    </source>
</evidence>
<feature type="transmembrane region" description="Helical" evidence="7">
    <location>
        <begin position="111"/>
        <end position="128"/>
    </location>
</feature>
<evidence type="ECO:0000256" key="4">
    <source>
        <dbReference type="ARBA" id="ARBA00022692"/>
    </source>
</evidence>
<dbReference type="STRING" id="316067.Geob_0728"/>
<dbReference type="HOGENOM" id="CLU_013927_1_2_7"/>
<feature type="transmembrane region" description="Helical" evidence="7">
    <location>
        <begin position="12"/>
        <end position="32"/>
    </location>
</feature>
<feature type="transmembrane region" description="Helical" evidence="7">
    <location>
        <begin position="342"/>
        <end position="359"/>
    </location>
</feature>
<dbReference type="AlphaFoldDB" id="B9M120"/>
<dbReference type="PANTHER" id="PTHR30509:SF9">
    <property type="entry name" value="MULTIDRUG RESISTANCE PROTEIN MDTO"/>
    <property type="match status" value="1"/>
</dbReference>
<keyword evidence="2" id="KW-0813">Transport</keyword>